<dbReference type="InterPro" id="IPR054491">
    <property type="entry name" value="MGH1-like_GH"/>
</dbReference>
<protein>
    <recommendedName>
        <fullName evidence="2">Mannosylglycerate hydrolase MGH1-like glycoside hydrolase domain-containing protein</fullName>
    </recommendedName>
</protein>
<dbReference type="AlphaFoldDB" id="A0A2A6DZR2"/>
<dbReference type="EMBL" id="MOXJ01000013">
    <property type="protein sequence ID" value="PDO10548.1"/>
    <property type="molecule type" value="Genomic_DNA"/>
</dbReference>
<proteinExistence type="predicted"/>
<evidence type="ECO:0000313" key="4">
    <source>
        <dbReference type="Proteomes" id="UP000243688"/>
    </source>
</evidence>
<dbReference type="SUPFAM" id="SSF48208">
    <property type="entry name" value="Six-hairpin glycosidases"/>
    <property type="match status" value="1"/>
</dbReference>
<gene>
    <name evidence="3" type="ORF">BLM47_06650</name>
</gene>
<dbReference type="Proteomes" id="UP000243688">
    <property type="component" value="Unassembled WGS sequence"/>
</dbReference>
<feature type="domain" description="Mannosylglycerate hydrolase MGH1-like glycoside hydrolase" evidence="2">
    <location>
        <begin position="106"/>
        <end position="443"/>
    </location>
</feature>
<accession>A0A2A6DZR2</accession>
<dbReference type="InterPro" id="IPR008928">
    <property type="entry name" value="6-hairpin_glycosidase_sf"/>
</dbReference>
<dbReference type="InterPro" id="IPR012341">
    <property type="entry name" value="6hp_glycosidase-like_sf"/>
</dbReference>
<dbReference type="Gene3D" id="1.50.10.10">
    <property type="match status" value="1"/>
</dbReference>
<dbReference type="Pfam" id="PF22422">
    <property type="entry name" value="MGH1-like_GH"/>
    <property type="match status" value="1"/>
</dbReference>
<comment type="caution">
    <text evidence="3">The sequence shown here is derived from an EMBL/GenBank/DDBJ whole genome shotgun (WGS) entry which is preliminary data.</text>
</comment>
<evidence type="ECO:0000256" key="1">
    <source>
        <dbReference type="SAM" id="MobiDB-lite"/>
    </source>
</evidence>
<dbReference type="GO" id="GO:0005975">
    <property type="term" value="P:carbohydrate metabolic process"/>
    <property type="evidence" value="ECO:0007669"/>
    <property type="project" value="InterPro"/>
</dbReference>
<evidence type="ECO:0000313" key="3">
    <source>
        <dbReference type="EMBL" id="PDO10548.1"/>
    </source>
</evidence>
<feature type="region of interest" description="Disordered" evidence="1">
    <location>
        <begin position="162"/>
        <end position="189"/>
    </location>
</feature>
<evidence type="ECO:0000259" key="2">
    <source>
        <dbReference type="Pfam" id="PF22422"/>
    </source>
</evidence>
<organism evidence="3 4">
    <name type="scientific">Candidatus Reconcilbacillus cellulovorans</name>
    <dbReference type="NCBI Taxonomy" id="1906605"/>
    <lineage>
        <taxon>Bacteria</taxon>
        <taxon>Bacillati</taxon>
        <taxon>Bacillota</taxon>
        <taxon>Bacilli</taxon>
        <taxon>Bacillales</taxon>
        <taxon>Paenibacillaceae</taxon>
        <taxon>Candidatus Reconcilbacillus</taxon>
    </lineage>
</organism>
<reference evidence="3 4" key="1">
    <citation type="submission" date="2016-12" db="EMBL/GenBank/DDBJ databases">
        <title>Candidatus Reconcilibacillus cellulovorans genome.</title>
        <authorList>
            <person name="Kolinko S."/>
            <person name="Wu Y.-W."/>
            <person name="Tachea F."/>
            <person name="Denzel E."/>
            <person name="Hiras J."/>
            <person name="Baecker N."/>
            <person name="Chan L.J."/>
            <person name="Eichorst S.A."/>
            <person name="Frey D."/>
            <person name="Adams P.D."/>
            <person name="Pray T."/>
            <person name="Tanjore D."/>
            <person name="Petzold C.J."/>
            <person name="Gladden J.M."/>
            <person name="Simmons B.A."/>
            <person name="Singer S.W."/>
        </authorList>
    </citation>
    <scope>NUCLEOTIDE SEQUENCE [LARGE SCALE GENOMIC DNA]</scope>
    <source>
        <strain evidence="3">JTherm</strain>
    </source>
</reference>
<sequence>MEDLLERLRNFPAVGLPQTADGALPHSVEQPPARIAWEDWAEADVRFVARPERLEHVWRSAVYRLIRECVVPLGGRPALIEGGVYRGCWLESTGTINAEVASRFMPRVAENTFRLFADFRRDDGLLPYKVTEDGPVYRQVQIVTPLARSVYRHWRLQGGRRDFAEQPDRSHHSDDGRIGRGEGDASGTDDKAFLQDMYEAIVRFDEWLTTRRNTRGTGCVEAFCCFDTGHDMSPRFWHMPDTPHLGDAARFDPDSPFLPFLAPDMTAHTFCQRRYLAKIAEALGLAGEASAWDQAAARTLEALWRHCYDECDGFFYDRDRHGRFVRVQSDVLLRVLACEVGDRAFFDACLSRYLLNTRKFFAKYPPTSLAMDDPRFDRFADRNSWGGPTNFLSLLRAPDAFDLHGRHVEWTWIARPTLAAAVRMTRFSQCLDPWTGEEGFTESYAPAMLCVLDTVERTCGVMPTPEGKLWWTGVLPNSLERGETIAEATAYGRTVDGARFELVVGRDVCTAYRDGERLFEFSYGLRVVTDRSGAPEAIVGMVPRRIEGIVRLWPRSREYRVSVGGNEVWRLEGDRFVRAEAPGVVWPTFE</sequence>
<name>A0A2A6DZR2_9BACL</name>